<feature type="domain" description="HTH lacI-type" evidence="5">
    <location>
        <begin position="2"/>
        <end position="56"/>
    </location>
</feature>
<reference evidence="7 8" key="1">
    <citation type="journal article" date="2016" name="Genome Announc.">
        <title>Complete Genome and Plasmid Sequences for Rhodococcus fascians D188 and Draft Sequences for Rhodococcus Isolates PBTS 1 and PBTS 2.</title>
        <authorList>
            <person name="Stamler R.A."/>
            <person name="Vereecke D."/>
            <person name="Zhang Y."/>
            <person name="Schilkey F."/>
            <person name="Devitt N."/>
            <person name="Randall J.J."/>
        </authorList>
    </citation>
    <scope>NUCLEOTIDE SEQUENCE [LARGE SCALE GENOMIC DNA]</scope>
    <source>
        <strain evidence="7 8">PBTS2</strain>
    </source>
</reference>
<dbReference type="SUPFAM" id="SSF47413">
    <property type="entry name" value="lambda repressor-like DNA-binding domains"/>
    <property type="match status" value="1"/>
</dbReference>
<dbReference type="InterPro" id="IPR000843">
    <property type="entry name" value="HTH_LacI"/>
</dbReference>
<dbReference type="Gene3D" id="3.40.50.2300">
    <property type="match status" value="2"/>
</dbReference>
<dbReference type="EMBL" id="CP015220">
    <property type="protein sequence ID" value="AMY23736.1"/>
    <property type="molecule type" value="Genomic_DNA"/>
</dbReference>
<organism evidence="7 8">
    <name type="scientific">Rhodococcoides fascians</name>
    <name type="common">Rhodococcus fascians</name>
    <dbReference type="NCBI Taxonomy" id="1828"/>
    <lineage>
        <taxon>Bacteria</taxon>
        <taxon>Bacillati</taxon>
        <taxon>Actinomycetota</taxon>
        <taxon>Actinomycetes</taxon>
        <taxon>Mycobacteriales</taxon>
        <taxon>Nocardiaceae</taxon>
        <taxon>Rhodococcoides</taxon>
    </lineage>
</organism>
<accession>A0A143QLS5</accession>
<dbReference type="Proteomes" id="UP000076038">
    <property type="component" value="Chromosome"/>
</dbReference>
<dbReference type="SUPFAM" id="SSF53822">
    <property type="entry name" value="Periplasmic binding protein-like I"/>
    <property type="match status" value="1"/>
</dbReference>
<dbReference type="Pfam" id="PF00356">
    <property type="entry name" value="LacI"/>
    <property type="match status" value="1"/>
</dbReference>
<keyword evidence="8" id="KW-1185">Reference proteome</keyword>
<reference evidence="8" key="2">
    <citation type="submission" date="2016-04" db="EMBL/GenBank/DDBJ databases">
        <title>Complete Genome and Plasmid Sequences for Rhodococcus fascians D188 and Draft Sequences for Rhodococcus spp. Isolates PBTS 1 and PBTS 2.</title>
        <authorList>
            <person name="Stamer R."/>
            <person name="Vereecke D."/>
            <person name="Zhang Y."/>
            <person name="Schilkey F."/>
            <person name="Devitt N."/>
            <person name="Randall J."/>
        </authorList>
    </citation>
    <scope>NUCLEOTIDE SEQUENCE [LARGE SCALE GENOMIC DNA]</scope>
    <source>
        <strain evidence="8">PBTS2</strain>
    </source>
</reference>
<protein>
    <submittedName>
        <fullName evidence="7">Ribose operon repressor</fullName>
    </submittedName>
</protein>
<dbReference type="CDD" id="cd06267">
    <property type="entry name" value="PBP1_LacI_sugar_binding-like"/>
    <property type="match status" value="1"/>
</dbReference>
<evidence type="ECO:0000256" key="1">
    <source>
        <dbReference type="ARBA" id="ARBA00022491"/>
    </source>
</evidence>
<evidence type="ECO:0000259" key="6">
    <source>
        <dbReference type="PROSITE" id="PS50943"/>
    </source>
</evidence>
<dbReference type="PANTHER" id="PTHR30146">
    <property type="entry name" value="LACI-RELATED TRANSCRIPTIONAL REPRESSOR"/>
    <property type="match status" value="1"/>
</dbReference>
<evidence type="ECO:0000256" key="2">
    <source>
        <dbReference type="ARBA" id="ARBA00023015"/>
    </source>
</evidence>
<keyword evidence="2" id="KW-0805">Transcription regulation</keyword>
<keyword evidence="3" id="KW-0238">DNA-binding</keyword>
<dbReference type="InterPro" id="IPR001387">
    <property type="entry name" value="Cro/C1-type_HTH"/>
</dbReference>
<evidence type="ECO:0000259" key="5">
    <source>
        <dbReference type="PROSITE" id="PS50932"/>
    </source>
</evidence>
<dbReference type="PROSITE" id="PS00356">
    <property type="entry name" value="HTH_LACI_1"/>
    <property type="match status" value="1"/>
</dbReference>
<dbReference type="PROSITE" id="PS50943">
    <property type="entry name" value="HTH_CROC1"/>
    <property type="match status" value="1"/>
</dbReference>
<dbReference type="PRINTS" id="PR00036">
    <property type="entry name" value="HTHLACI"/>
</dbReference>
<evidence type="ECO:0000256" key="3">
    <source>
        <dbReference type="ARBA" id="ARBA00023125"/>
    </source>
</evidence>
<keyword evidence="4" id="KW-0804">Transcription</keyword>
<evidence type="ECO:0000256" key="4">
    <source>
        <dbReference type="ARBA" id="ARBA00023163"/>
    </source>
</evidence>
<dbReference type="InterPro" id="IPR001761">
    <property type="entry name" value="Peripla_BP/Lac1_sug-bd_dom"/>
</dbReference>
<proteinExistence type="predicted"/>
<dbReference type="Pfam" id="PF00532">
    <property type="entry name" value="Peripla_BP_1"/>
    <property type="match status" value="1"/>
</dbReference>
<dbReference type="PATRIC" id="fig|1653479.3.peg.2467"/>
<dbReference type="PANTHER" id="PTHR30146:SF148">
    <property type="entry name" value="HTH-TYPE TRANSCRIPTIONAL REPRESSOR PURR-RELATED"/>
    <property type="match status" value="1"/>
</dbReference>
<dbReference type="InterPro" id="IPR010982">
    <property type="entry name" value="Lambda_DNA-bd_dom_sf"/>
</dbReference>
<dbReference type="OrthoDB" id="59108at2"/>
<keyword evidence="1" id="KW-0678">Repressor</keyword>
<dbReference type="GO" id="GO:0000976">
    <property type="term" value="F:transcription cis-regulatory region binding"/>
    <property type="evidence" value="ECO:0007669"/>
    <property type="project" value="TreeGrafter"/>
</dbReference>
<dbReference type="Gene3D" id="1.10.260.40">
    <property type="entry name" value="lambda repressor-like DNA-binding domains"/>
    <property type="match status" value="1"/>
</dbReference>
<evidence type="ECO:0000313" key="8">
    <source>
        <dbReference type="Proteomes" id="UP000076038"/>
    </source>
</evidence>
<dbReference type="RefSeq" id="WP_048320576.1">
    <property type="nucleotide sequence ID" value="NZ_CP015220.1"/>
</dbReference>
<dbReference type="KEGG" id="rhs:A3Q41_02437"/>
<dbReference type="AlphaFoldDB" id="A0A143QLS5"/>
<evidence type="ECO:0000313" key="7">
    <source>
        <dbReference type="EMBL" id="AMY23736.1"/>
    </source>
</evidence>
<dbReference type="SMART" id="SM00354">
    <property type="entry name" value="HTH_LACI"/>
    <property type="match status" value="1"/>
</dbReference>
<sequence>MPTMDDVARIAGVSVSTVSHVLNGTRKVNPATRQRVDAAIVEIGYRRNVVARSLAAGRTHTVGLSIAALTNPYFGSLVYAVEQRLSEAGYVLILGDSHDEPTSERRVTDSLLDRQVDGMILAPAAGSEESTIPEIMRSGTPLVLIDRMLDISCDQVGPENEQSAYELTAHLLDAGHERIAIVRGIDGISSTTERFAGYARALADRGIELDPRLILEGRSNVEVAETEVRRLLTGADRPSALVSMNNSMTIGSLKAVRGLGLSIPDDLAFVCYDDFEWSDLFEPRLTAAAQDVQTIGRTAADLLIGRIEGRDDAPRSISVPTTFTHRNSCGCAAAAR</sequence>
<gene>
    <name evidence="7" type="primary">rbsR_2</name>
    <name evidence="7" type="ORF">A3Q41_02437</name>
</gene>
<name>A0A143QLS5_RHOFA</name>
<dbReference type="GO" id="GO:0003700">
    <property type="term" value="F:DNA-binding transcription factor activity"/>
    <property type="evidence" value="ECO:0007669"/>
    <property type="project" value="TreeGrafter"/>
</dbReference>
<dbReference type="PROSITE" id="PS50932">
    <property type="entry name" value="HTH_LACI_2"/>
    <property type="match status" value="1"/>
</dbReference>
<feature type="domain" description="HTH cro/C1-type" evidence="6">
    <location>
        <begin position="3"/>
        <end position="46"/>
    </location>
</feature>
<dbReference type="CDD" id="cd01392">
    <property type="entry name" value="HTH_LacI"/>
    <property type="match status" value="1"/>
</dbReference>
<dbReference type="InterPro" id="IPR028082">
    <property type="entry name" value="Peripla_BP_I"/>
</dbReference>